<proteinExistence type="predicted"/>
<evidence type="ECO:0000256" key="7">
    <source>
        <dbReference type="SAM" id="Phobius"/>
    </source>
</evidence>
<comment type="subcellular location">
    <subcellularLocation>
        <location evidence="1">Membrane</location>
        <topology evidence="1">Multi-pass membrane protein</topology>
    </subcellularLocation>
</comment>
<protein>
    <submittedName>
        <fullName evidence="8">DEKNAAC100798</fullName>
    </submittedName>
</protein>
<dbReference type="Gene3D" id="1.20.1250.20">
    <property type="entry name" value="MFS general substrate transporter like domains"/>
    <property type="match status" value="1"/>
</dbReference>
<feature type="transmembrane region" description="Helical" evidence="7">
    <location>
        <begin position="372"/>
        <end position="393"/>
    </location>
</feature>
<feature type="transmembrane region" description="Helical" evidence="7">
    <location>
        <begin position="225"/>
        <end position="246"/>
    </location>
</feature>
<keyword evidence="4 7" id="KW-1133">Transmembrane helix</keyword>
<feature type="transmembrane region" description="Helical" evidence="7">
    <location>
        <begin position="258"/>
        <end position="283"/>
    </location>
</feature>
<dbReference type="GO" id="GO:0016020">
    <property type="term" value="C:membrane"/>
    <property type="evidence" value="ECO:0007669"/>
    <property type="project" value="UniProtKB-SubCell"/>
</dbReference>
<dbReference type="OrthoDB" id="1935484at2759"/>
<sequence>MVDDSKKQNISVVTSERDNSSEELPYASSAKELEIGTLEAQSEETNKGNPFLNKKVADYYRDLFEKTQYECRTRFDPFFTWTKEEEKKLTRKLDWRVTFLACFMFASLQIDRGNLAQAVADNMLKDLGMTTNQYNVGNTIFYLTFLSAELPSQLISKRIGSDRWIPIEMCLWSLVSISQCKLKNAVGFYITRALMGLLEGGFIPDLVLWMSYFYTGAELSIRLSFFWTSLSLTTIVTSIMAFGLFHLRGVSGMAGWSWVFLIEGAITLAIGILCFFLMVPSAVQTKKRWNKKGWFTEREEFIVVNKILRDDPSKGSMHNRQGITFRLLWDAMCDWYEWPVYLIGLVAFIPANTVGAYLTLVLKSMGYSTFNVNLMVIPSSVVHIILLLAITWYSERVHSIFNVALLQPFYSIPLLGVLIWWGGSFVDKWSSYAVLTLFIGLPYIHAMMVSACSRNAQAVKTRTVSASLYNMFVQAGSIISSNIYRADDAPFYHRGNTILFALSVSMIPILILTKLFYVTINKRREKKWQALTYEEREQYILTTKDQGSRRLNFRFTH</sequence>
<dbReference type="InterPro" id="IPR036259">
    <property type="entry name" value="MFS_trans_sf"/>
</dbReference>
<evidence type="ECO:0000256" key="4">
    <source>
        <dbReference type="ARBA" id="ARBA00022989"/>
    </source>
</evidence>
<accession>A0A448YFX4</accession>
<dbReference type="PANTHER" id="PTHR43791:SF29">
    <property type="entry name" value="MAJOR FACILITATOR SUPERFAMILY (MFS) PROFILE DOMAIN-CONTAINING PROTEIN"/>
    <property type="match status" value="1"/>
</dbReference>
<dbReference type="SUPFAM" id="SSF103473">
    <property type="entry name" value="MFS general substrate transporter"/>
    <property type="match status" value="1"/>
</dbReference>
<feature type="transmembrane region" description="Helical" evidence="7">
    <location>
        <begin position="467"/>
        <end position="486"/>
    </location>
</feature>
<keyword evidence="5 7" id="KW-0472">Membrane</keyword>
<dbReference type="PANTHER" id="PTHR43791">
    <property type="entry name" value="PERMEASE-RELATED"/>
    <property type="match status" value="1"/>
</dbReference>
<dbReference type="InParanoid" id="A0A448YFX4"/>
<dbReference type="InterPro" id="IPR011701">
    <property type="entry name" value="MFS"/>
</dbReference>
<dbReference type="FunFam" id="1.20.1250.20:FF:000247">
    <property type="entry name" value="MFS general substrate transporter"/>
    <property type="match status" value="1"/>
</dbReference>
<evidence type="ECO:0000313" key="8">
    <source>
        <dbReference type="EMBL" id="VEU19833.1"/>
    </source>
</evidence>
<evidence type="ECO:0000313" key="9">
    <source>
        <dbReference type="Proteomes" id="UP000290900"/>
    </source>
</evidence>
<name>A0A448YFX4_BRENA</name>
<evidence type="ECO:0000256" key="6">
    <source>
        <dbReference type="SAM" id="MobiDB-lite"/>
    </source>
</evidence>
<keyword evidence="9" id="KW-1185">Reference proteome</keyword>
<dbReference type="GO" id="GO:0022857">
    <property type="term" value="F:transmembrane transporter activity"/>
    <property type="evidence" value="ECO:0007669"/>
    <property type="project" value="InterPro"/>
</dbReference>
<feature type="transmembrane region" description="Helical" evidence="7">
    <location>
        <begin position="400"/>
        <end position="423"/>
    </location>
</feature>
<keyword evidence="2" id="KW-0813">Transport</keyword>
<dbReference type="STRING" id="13370.A0A448YFX4"/>
<feature type="transmembrane region" description="Helical" evidence="7">
    <location>
        <begin position="429"/>
        <end position="446"/>
    </location>
</feature>
<evidence type="ECO:0000256" key="3">
    <source>
        <dbReference type="ARBA" id="ARBA00022692"/>
    </source>
</evidence>
<dbReference type="Pfam" id="PF07690">
    <property type="entry name" value="MFS_1"/>
    <property type="match status" value="1"/>
</dbReference>
<evidence type="ECO:0000256" key="1">
    <source>
        <dbReference type="ARBA" id="ARBA00004141"/>
    </source>
</evidence>
<feature type="transmembrane region" description="Helical" evidence="7">
    <location>
        <begin position="498"/>
        <end position="517"/>
    </location>
</feature>
<evidence type="ECO:0000256" key="5">
    <source>
        <dbReference type="ARBA" id="ARBA00023136"/>
    </source>
</evidence>
<dbReference type="FunFam" id="1.20.1250.20:FF:000106">
    <property type="entry name" value="MFS transporter, putative"/>
    <property type="match status" value="1"/>
</dbReference>
<keyword evidence="3 7" id="KW-0812">Transmembrane</keyword>
<evidence type="ECO:0000256" key="2">
    <source>
        <dbReference type="ARBA" id="ARBA00022448"/>
    </source>
</evidence>
<dbReference type="FunCoup" id="A0A448YFX4">
    <property type="interactions" value="64"/>
</dbReference>
<gene>
    <name evidence="8" type="ORF">BRENAR_LOCUS569</name>
</gene>
<dbReference type="AlphaFoldDB" id="A0A448YFX4"/>
<feature type="transmembrane region" description="Helical" evidence="7">
    <location>
        <begin position="340"/>
        <end position="360"/>
    </location>
</feature>
<dbReference type="EMBL" id="CAACVR010000001">
    <property type="protein sequence ID" value="VEU19833.1"/>
    <property type="molecule type" value="Genomic_DNA"/>
</dbReference>
<reference evidence="8 9" key="1">
    <citation type="submission" date="2018-12" db="EMBL/GenBank/DDBJ databases">
        <authorList>
            <person name="Tiukova I."/>
            <person name="Dainat J."/>
        </authorList>
    </citation>
    <scope>NUCLEOTIDE SEQUENCE [LARGE SCALE GENOMIC DNA]</scope>
</reference>
<organism evidence="8 9">
    <name type="scientific">Brettanomyces naardenensis</name>
    <name type="common">Yeast</name>
    <dbReference type="NCBI Taxonomy" id="13370"/>
    <lineage>
        <taxon>Eukaryota</taxon>
        <taxon>Fungi</taxon>
        <taxon>Dikarya</taxon>
        <taxon>Ascomycota</taxon>
        <taxon>Saccharomycotina</taxon>
        <taxon>Pichiomycetes</taxon>
        <taxon>Pichiales</taxon>
        <taxon>Pichiaceae</taxon>
        <taxon>Brettanomyces</taxon>
    </lineage>
</organism>
<feature type="region of interest" description="Disordered" evidence="6">
    <location>
        <begin position="1"/>
        <end position="26"/>
    </location>
</feature>
<dbReference type="Proteomes" id="UP000290900">
    <property type="component" value="Unassembled WGS sequence"/>
</dbReference>